<name>A0ABD0WF36_UMBPY</name>
<sequence>MYTLSMAVMFGVSATSPRGNLCSVLPVPGVLLLEDILSFYPILLLATSNIAHCHPANQIQTLWSTERYIISKSLPSRREQSSEEHIVKPGCLGTSLQE</sequence>
<evidence type="ECO:0000313" key="2">
    <source>
        <dbReference type="EMBL" id="KAL0962332.1"/>
    </source>
</evidence>
<dbReference type="EMBL" id="JAGEUA010000011">
    <property type="protein sequence ID" value="KAL0962332.1"/>
    <property type="molecule type" value="Genomic_DNA"/>
</dbReference>
<organism evidence="2 3">
    <name type="scientific">Umbra pygmaea</name>
    <name type="common">Eastern mudminnow</name>
    <dbReference type="NCBI Taxonomy" id="75934"/>
    <lineage>
        <taxon>Eukaryota</taxon>
        <taxon>Metazoa</taxon>
        <taxon>Chordata</taxon>
        <taxon>Craniata</taxon>
        <taxon>Vertebrata</taxon>
        <taxon>Euteleostomi</taxon>
        <taxon>Actinopterygii</taxon>
        <taxon>Neopterygii</taxon>
        <taxon>Teleostei</taxon>
        <taxon>Protacanthopterygii</taxon>
        <taxon>Esociformes</taxon>
        <taxon>Umbridae</taxon>
        <taxon>Umbra</taxon>
    </lineage>
</organism>
<accession>A0ABD0WF36</accession>
<evidence type="ECO:0000313" key="3">
    <source>
        <dbReference type="Proteomes" id="UP001557470"/>
    </source>
</evidence>
<evidence type="ECO:0000256" key="1">
    <source>
        <dbReference type="SAM" id="MobiDB-lite"/>
    </source>
</evidence>
<protein>
    <recommendedName>
        <fullName evidence="4">Secreted protein</fullName>
    </recommendedName>
</protein>
<feature type="region of interest" description="Disordered" evidence="1">
    <location>
        <begin position="74"/>
        <end position="98"/>
    </location>
</feature>
<dbReference type="AlphaFoldDB" id="A0ABD0WF36"/>
<proteinExistence type="predicted"/>
<comment type="caution">
    <text evidence="2">The sequence shown here is derived from an EMBL/GenBank/DDBJ whole genome shotgun (WGS) entry which is preliminary data.</text>
</comment>
<keyword evidence="3" id="KW-1185">Reference proteome</keyword>
<evidence type="ECO:0008006" key="4">
    <source>
        <dbReference type="Google" id="ProtNLM"/>
    </source>
</evidence>
<dbReference type="Proteomes" id="UP001557470">
    <property type="component" value="Unassembled WGS sequence"/>
</dbReference>
<feature type="compositionally biased region" description="Basic and acidic residues" evidence="1">
    <location>
        <begin position="76"/>
        <end position="87"/>
    </location>
</feature>
<gene>
    <name evidence="2" type="ORF">UPYG_G00338730</name>
</gene>
<reference evidence="2 3" key="1">
    <citation type="submission" date="2024-06" db="EMBL/GenBank/DDBJ databases">
        <authorList>
            <person name="Pan Q."/>
            <person name="Wen M."/>
            <person name="Jouanno E."/>
            <person name="Zahm M."/>
            <person name="Klopp C."/>
            <person name="Cabau C."/>
            <person name="Louis A."/>
            <person name="Berthelot C."/>
            <person name="Parey E."/>
            <person name="Roest Crollius H."/>
            <person name="Montfort J."/>
            <person name="Robinson-Rechavi M."/>
            <person name="Bouchez O."/>
            <person name="Lampietro C."/>
            <person name="Lopez Roques C."/>
            <person name="Donnadieu C."/>
            <person name="Postlethwait J."/>
            <person name="Bobe J."/>
            <person name="Verreycken H."/>
            <person name="Guiguen Y."/>
        </authorList>
    </citation>
    <scope>NUCLEOTIDE SEQUENCE [LARGE SCALE GENOMIC DNA]</scope>
    <source>
        <strain evidence="2">Up_M1</strain>
        <tissue evidence="2">Testis</tissue>
    </source>
</reference>